<evidence type="ECO:0000259" key="2">
    <source>
        <dbReference type="SMART" id="SM00418"/>
    </source>
</evidence>
<dbReference type="RefSeq" id="WP_007201591.1">
    <property type="nucleotide sequence ID" value="NZ_AKKV01000024.1"/>
</dbReference>
<dbReference type="SMART" id="SM00418">
    <property type="entry name" value="HTH_ARSR"/>
    <property type="match status" value="1"/>
</dbReference>
<evidence type="ECO:0000313" key="3">
    <source>
        <dbReference type="EMBL" id="EIT85659.1"/>
    </source>
</evidence>
<dbReference type="EMBL" id="AKKV01000024">
    <property type="protein sequence ID" value="EIT85659.1"/>
    <property type="molecule type" value="Genomic_DNA"/>
</dbReference>
<dbReference type="Pfam" id="PF12840">
    <property type="entry name" value="HTH_20"/>
    <property type="match status" value="1"/>
</dbReference>
<dbReference type="Gene3D" id="1.10.10.10">
    <property type="entry name" value="Winged helix-like DNA-binding domain superfamily/Winged helix DNA-binding domain"/>
    <property type="match status" value="1"/>
</dbReference>
<dbReference type="AlphaFoldDB" id="I8AJG8"/>
<dbReference type="CDD" id="cd00090">
    <property type="entry name" value="HTH_ARSR"/>
    <property type="match status" value="1"/>
</dbReference>
<dbReference type="SUPFAM" id="SSF46785">
    <property type="entry name" value="Winged helix' DNA-binding domain"/>
    <property type="match status" value="1"/>
</dbReference>
<dbReference type="GO" id="GO:0003677">
    <property type="term" value="F:DNA binding"/>
    <property type="evidence" value="ECO:0007669"/>
    <property type="project" value="UniProtKB-KW"/>
</dbReference>
<keyword evidence="1" id="KW-0238">DNA-binding</keyword>
<dbReference type="STRING" id="1196324.A374_07479"/>
<dbReference type="OrthoDB" id="9788770at2"/>
<feature type="domain" description="HTH arsR-type" evidence="2">
    <location>
        <begin position="9"/>
        <end position="86"/>
    </location>
</feature>
<organism evidence="3 4">
    <name type="scientific">Fictibacillus macauensis ZFHKF-1</name>
    <dbReference type="NCBI Taxonomy" id="1196324"/>
    <lineage>
        <taxon>Bacteria</taxon>
        <taxon>Bacillati</taxon>
        <taxon>Bacillota</taxon>
        <taxon>Bacilli</taxon>
        <taxon>Bacillales</taxon>
        <taxon>Fictibacillaceae</taxon>
        <taxon>Fictibacillus</taxon>
    </lineage>
</organism>
<protein>
    <recommendedName>
        <fullName evidence="2">HTH arsR-type domain-containing protein</fullName>
    </recommendedName>
</protein>
<dbReference type="InterPro" id="IPR036388">
    <property type="entry name" value="WH-like_DNA-bd_sf"/>
</dbReference>
<comment type="caution">
    <text evidence="3">The sequence shown here is derived from an EMBL/GenBank/DDBJ whole genome shotgun (WGS) entry which is preliminary data.</text>
</comment>
<evidence type="ECO:0000256" key="1">
    <source>
        <dbReference type="ARBA" id="ARBA00023125"/>
    </source>
</evidence>
<sequence>MQVKPNSIELMKIFSDPRRLQILHAALDEPITVKQLAIELNEQPSRLYYHVKKLEEADLLEVTETKQLGNLTEKYYQTVNMKDTLYRGSPQIQAEQPEVTLSLTYQLIQPALTLLEKSLEEIRKAKEQNIHHTSHLYQFDISSVSDRLTAQEWADSIPKIIQMIAKKDENTIPLPSRTFTEEEGKEQGTYQYVLLSYRLEDVEHVKNENTKKPPL</sequence>
<dbReference type="GO" id="GO:0003700">
    <property type="term" value="F:DNA-binding transcription factor activity"/>
    <property type="evidence" value="ECO:0007669"/>
    <property type="project" value="InterPro"/>
</dbReference>
<dbReference type="InterPro" id="IPR011991">
    <property type="entry name" value="ArsR-like_HTH"/>
</dbReference>
<name>I8AJG8_9BACL</name>
<dbReference type="Proteomes" id="UP000004080">
    <property type="component" value="Unassembled WGS sequence"/>
</dbReference>
<dbReference type="InterPro" id="IPR001845">
    <property type="entry name" value="HTH_ArsR_DNA-bd_dom"/>
</dbReference>
<evidence type="ECO:0000313" key="4">
    <source>
        <dbReference type="Proteomes" id="UP000004080"/>
    </source>
</evidence>
<accession>I8AJG8</accession>
<gene>
    <name evidence="3" type="ORF">A374_07479</name>
</gene>
<keyword evidence="4" id="KW-1185">Reference proteome</keyword>
<dbReference type="InterPro" id="IPR036390">
    <property type="entry name" value="WH_DNA-bd_sf"/>
</dbReference>
<dbReference type="eggNOG" id="COG0640">
    <property type="taxonomic scope" value="Bacteria"/>
</dbReference>
<reference evidence="3 4" key="1">
    <citation type="journal article" date="2012" name="J. Bacteriol.">
        <title>Genome of Bacillus macauensis ZFHKF-1, a Long-Chain-Forming Bacterium.</title>
        <authorList>
            <person name="Cai L."/>
            <person name="Zhang T."/>
        </authorList>
    </citation>
    <scope>NUCLEOTIDE SEQUENCE [LARGE SCALE GENOMIC DNA]</scope>
    <source>
        <strain evidence="3 4">ZFHKF-1</strain>
    </source>
</reference>
<proteinExistence type="predicted"/>
<dbReference type="PATRIC" id="fig|1196324.3.peg.1530"/>